<proteinExistence type="inferred from homology"/>
<dbReference type="Gene3D" id="2.40.170.20">
    <property type="entry name" value="TonB-dependent receptor, beta-barrel domain"/>
    <property type="match status" value="1"/>
</dbReference>
<gene>
    <name evidence="15" type="ORF">EOI86_02185</name>
</gene>
<name>A0A3S2Y497_9PROT</name>
<keyword evidence="2 10" id="KW-0813">Transport</keyword>
<keyword evidence="5 12" id="KW-0732">Signal</keyword>
<evidence type="ECO:0000313" key="15">
    <source>
        <dbReference type="EMBL" id="RVU38134.1"/>
    </source>
</evidence>
<evidence type="ECO:0000256" key="10">
    <source>
        <dbReference type="PROSITE-ProRule" id="PRU01360"/>
    </source>
</evidence>
<evidence type="ECO:0000256" key="8">
    <source>
        <dbReference type="ARBA" id="ARBA00023170"/>
    </source>
</evidence>
<dbReference type="PANTHER" id="PTHR30069">
    <property type="entry name" value="TONB-DEPENDENT OUTER MEMBRANE RECEPTOR"/>
    <property type="match status" value="1"/>
</dbReference>
<protein>
    <submittedName>
        <fullName evidence="15">TonB-dependent receptor</fullName>
    </submittedName>
</protein>
<evidence type="ECO:0000313" key="16">
    <source>
        <dbReference type="Proteomes" id="UP000287447"/>
    </source>
</evidence>
<dbReference type="InterPro" id="IPR012910">
    <property type="entry name" value="Plug_dom"/>
</dbReference>
<evidence type="ECO:0000256" key="6">
    <source>
        <dbReference type="ARBA" id="ARBA00023077"/>
    </source>
</evidence>
<evidence type="ECO:0000256" key="5">
    <source>
        <dbReference type="ARBA" id="ARBA00022729"/>
    </source>
</evidence>
<evidence type="ECO:0000256" key="4">
    <source>
        <dbReference type="ARBA" id="ARBA00022692"/>
    </source>
</evidence>
<dbReference type="InterPro" id="IPR039426">
    <property type="entry name" value="TonB-dep_rcpt-like"/>
</dbReference>
<dbReference type="EMBL" id="SADE01000001">
    <property type="protein sequence ID" value="RVU38134.1"/>
    <property type="molecule type" value="Genomic_DNA"/>
</dbReference>
<dbReference type="InterPro" id="IPR037066">
    <property type="entry name" value="Plug_dom_sf"/>
</dbReference>
<feature type="domain" description="TonB-dependent receptor plug" evidence="14">
    <location>
        <begin position="60"/>
        <end position="168"/>
    </location>
</feature>
<dbReference type="GO" id="GO:0009279">
    <property type="term" value="C:cell outer membrane"/>
    <property type="evidence" value="ECO:0007669"/>
    <property type="project" value="UniProtKB-SubCell"/>
</dbReference>
<evidence type="ECO:0000256" key="7">
    <source>
        <dbReference type="ARBA" id="ARBA00023136"/>
    </source>
</evidence>
<comment type="caution">
    <text evidence="15">The sequence shown here is derived from an EMBL/GenBank/DDBJ whole genome shotgun (WGS) entry which is preliminary data.</text>
</comment>
<comment type="similarity">
    <text evidence="10 11">Belongs to the TonB-dependent receptor family.</text>
</comment>
<evidence type="ECO:0000256" key="12">
    <source>
        <dbReference type="SAM" id="SignalP"/>
    </source>
</evidence>
<dbReference type="RefSeq" id="WP_127763506.1">
    <property type="nucleotide sequence ID" value="NZ_SADE01000001.1"/>
</dbReference>
<dbReference type="Gene3D" id="2.170.130.10">
    <property type="entry name" value="TonB-dependent receptor, plug domain"/>
    <property type="match status" value="1"/>
</dbReference>
<accession>A0A3S2Y497</accession>
<keyword evidence="7 10" id="KW-0472">Membrane</keyword>
<keyword evidence="3 10" id="KW-1134">Transmembrane beta strand</keyword>
<keyword evidence="6 11" id="KW-0798">TonB box</keyword>
<dbReference type="Pfam" id="PF07715">
    <property type="entry name" value="Plug"/>
    <property type="match status" value="1"/>
</dbReference>
<dbReference type="PANTHER" id="PTHR30069:SF29">
    <property type="entry name" value="HEMOGLOBIN AND HEMOGLOBIN-HAPTOGLOBIN-BINDING PROTEIN 1-RELATED"/>
    <property type="match status" value="1"/>
</dbReference>
<evidence type="ECO:0000256" key="9">
    <source>
        <dbReference type="ARBA" id="ARBA00023237"/>
    </source>
</evidence>
<dbReference type="GO" id="GO:0044718">
    <property type="term" value="P:siderophore transmembrane transport"/>
    <property type="evidence" value="ECO:0007669"/>
    <property type="project" value="TreeGrafter"/>
</dbReference>
<evidence type="ECO:0000259" key="14">
    <source>
        <dbReference type="Pfam" id="PF07715"/>
    </source>
</evidence>
<reference evidence="16" key="1">
    <citation type="submission" date="2019-01" db="EMBL/GenBank/DDBJ databases">
        <title>Gri0909 isolated from a small marine red alga.</title>
        <authorList>
            <person name="Kim J."/>
            <person name="Jeong S.E."/>
            <person name="Jeon C.O."/>
        </authorList>
    </citation>
    <scope>NUCLEOTIDE SEQUENCE [LARGE SCALE GENOMIC DNA]</scope>
    <source>
        <strain evidence="16">Gri0909</strain>
    </source>
</reference>
<feature type="chain" id="PRO_5018769347" evidence="12">
    <location>
        <begin position="22"/>
        <end position="653"/>
    </location>
</feature>
<evidence type="ECO:0000256" key="1">
    <source>
        <dbReference type="ARBA" id="ARBA00004571"/>
    </source>
</evidence>
<keyword evidence="4 10" id="KW-0812">Transmembrane</keyword>
<evidence type="ECO:0000259" key="13">
    <source>
        <dbReference type="Pfam" id="PF00593"/>
    </source>
</evidence>
<keyword evidence="8 15" id="KW-0675">Receptor</keyword>
<dbReference type="Pfam" id="PF00593">
    <property type="entry name" value="TonB_dep_Rec_b-barrel"/>
    <property type="match status" value="1"/>
</dbReference>
<dbReference type="OrthoDB" id="7316354at2"/>
<dbReference type="InterPro" id="IPR000531">
    <property type="entry name" value="Beta-barrel_TonB"/>
</dbReference>
<evidence type="ECO:0000256" key="11">
    <source>
        <dbReference type="RuleBase" id="RU003357"/>
    </source>
</evidence>
<dbReference type="PROSITE" id="PS52016">
    <property type="entry name" value="TONB_DEPENDENT_REC_3"/>
    <property type="match status" value="1"/>
</dbReference>
<dbReference type="AlphaFoldDB" id="A0A3S2Y497"/>
<evidence type="ECO:0000256" key="2">
    <source>
        <dbReference type="ARBA" id="ARBA00022448"/>
    </source>
</evidence>
<dbReference type="Proteomes" id="UP000287447">
    <property type="component" value="Unassembled WGS sequence"/>
</dbReference>
<organism evidence="15 16">
    <name type="scientific">Hwanghaeella grinnelliae</name>
    <dbReference type="NCBI Taxonomy" id="2500179"/>
    <lineage>
        <taxon>Bacteria</taxon>
        <taxon>Pseudomonadati</taxon>
        <taxon>Pseudomonadota</taxon>
        <taxon>Alphaproteobacteria</taxon>
        <taxon>Rhodospirillales</taxon>
        <taxon>Rhodospirillaceae</taxon>
        <taxon>Hwanghaeella</taxon>
    </lineage>
</organism>
<dbReference type="GO" id="GO:0015344">
    <property type="term" value="F:siderophore uptake transmembrane transporter activity"/>
    <property type="evidence" value="ECO:0007669"/>
    <property type="project" value="TreeGrafter"/>
</dbReference>
<feature type="signal peptide" evidence="12">
    <location>
        <begin position="1"/>
        <end position="21"/>
    </location>
</feature>
<comment type="subcellular location">
    <subcellularLocation>
        <location evidence="1 10">Cell outer membrane</location>
        <topology evidence="1 10">Multi-pass membrane protein</topology>
    </subcellularLocation>
</comment>
<sequence length="653" mass="71110">MRRAISTLGWKLTLATSVATASITGTPAWSEEFTLSPVVIEGRTVHPSQAIRQGVDRAYNSSRSSSGVGGSVLQNLNPVNTTDALRYNASGLINSPEAGDRFGSSKKVRTFGDFGASESIDGLPALKFQGQEGGGYNNTLVPSIAVEQIDVLKGGRAVQYGDGSDGGVIQTNIKSGRGYEDHQAISIDASTAREGIVQGEVADSTEDWDYYAAASGFLGSYDGDPSSLDKQYIVGTVGKLGFNFSEDTRAELLAIYDRSRPDIFRNGDLNKITTESWMGAATVDHTLSDINSVQAGAAITNTRSRWPARNRNRAIDNRILFADHNLSLPLSDTIDYDGTVGVEYKHTFNERDKTFDNSFDDYAVKSMNAFTFNDNLTLTAGLRYTWLNNEIILNGVEQADNLQDDAILSYQAGASYSVLDETRLRVSYATGFNRFFEKYGNFGTDALNPNGAQDEVVESKTMEIGINQGIHNGYIDVALYNIVQDNVPRRNGGAIQNVEVDQTGIEVEAFDQLTDSVSVSASYMHILDVEATRADGTNANGNVFFGSNGVPVPEHQASLRLDYRATEKWGIWGAAYVTTGFESYNIDGSVTERSGFTRLDIGTSYAVNDKLTLRARAENLLDERDFGQTIDGQTFDDDAKLGTVVWLGMDYTF</sequence>
<keyword evidence="16" id="KW-1185">Reference proteome</keyword>
<dbReference type="InterPro" id="IPR036942">
    <property type="entry name" value="Beta-barrel_TonB_sf"/>
</dbReference>
<keyword evidence="9 10" id="KW-0998">Cell outer membrane</keyword>
<dbReference type="SUPFAM" id="SSF56935">
    <property type="entry name" value="Porins"/>
    <property type="match status" value="1"/>
</dbReference>
<feature type="domain" description="TonB-dependent receptor-like beta-barrel" evidence="13">
    <location>
        <begin position="242"/>
        <end position="620"/>
    </location>
</feature>
<evidence type="ECO:0000256" key="3">
    <source>
        <dbReference type="ARBA" id="ARBA00022452"/>
    </source>
</evidence>